<evidence type="ECO:0000256" key="1">
    <source>
        <dbReference type="SAM" id="MobiDB-lite"/>
    </source>
</evidence>
<name>H2Y8F7_CIOSA</name>
<evidence type="ECO:0000313" key="2">
    <source>
        <dbReference type="Ensembl" id="ENSCSAVP00000001605.1"/>
    </source>
</evidence>
<dbReference type="InParanoid" id="H2Y8F7"/>
<reference evidence="2" key="2">
    <citation type="submission" date="2025-08" db="UniProtKB">
        <authorList>
            <consortium name="Ensembl"/>
        </authorList>
    </citation>
    <scope>IDENTIFICATION</scope>
</reference>
<reference evidence="2" key="3">
    <citation type="submission" date="2025-09" db="UniProtKB">
        <authorList>
            <consortium name="Ensembl"/>
        </authorList>
    </citation>
    <scope>IDENTIFICATION</scope>
</reference>
<protein>
    <submittedName>
        <fullName evidence="2">Uncharacterized protein</fullName>
    </submittedName>
</protein>
<evidence type="ECO:0000313" key="3">
    <source>
        <dbReference type="Proteomes" id="UP000007875"/>
    </source>
</evidence>
<keyword evidence="3" id="KW-1185">Reference proteome</keyword>
<dbReference type="HOGENOM" id="CLU_1885034_0_0_1"/>
<sequence length="135" mass="15990">MHRRAERAPTLVGRRHRTQPDENARRASQNPTWVATDAGVRVGTVEIRRIDCAHAEQFAESWRRQTKDRLHLVRGMPTYSNEYKRFQVFHGPGNTDRPHSCRNDVLVRYRVKHFYFFYFLYETTDGSVACFLMCL</sequence>
<dbReference type="AlphaFoldDB" id="H2Y8F7"/>
<reference evidence="3" key="1">
    <citation type="submission" date="2003-08" db="EMBL/GenBank/DDBJ databases">
        <authorList>
            <person name="Birren B."/>
            <person name="Nusbaum C."/>
            <person name="Abebe A."/>
            <person name="Abouelleil A."/>
            <person name="Adekoya E."/>
            <person name="Ait-zahra M."/>
            <person name="Allen N."/>
            <person name="Allen T."/>
            <person name="An P."/>
            <person name="Anderson M."/>
            <person name="Anderson S."/>
            <person name="Arachchi H."/>
            <person name="Armbruster J."/>
            <person name="Bachantsang P."/>
            <person name="Baldwin J."/>
            <person name="Barry A."/>
            <person name="Bayul T."/>
            <person name="Blitshsteyn B."/>
            <person name="Bloom T."/>
            <person name="Blye J."/>
            <person name="Boguslavskiy L."/>
            <person name="Borowsky M."/>
            <person name="Boukhgalter B."/>
            <person name="Brunache A."/>
            <person name="Butler J."/>
            <person name="Calixte N."/>
            <person name="Calvo S."/>
            <person name="Camarata J."/>
            <person name="Campo K."/>
            <person name="Chang J."/>
            <person name="Cheshatsang Y."/>
            <person name="Citroen M."/>
            <person name="Collymore A."/>
            <person name="Considine T."/>
            <person name="Cook A."/>
            <person name="Cooke P."/>
            <person name="Corum B."/>
            <person name="Cuomo C."/>
            <person name="David R."/>
            <person name="Dawoe T."/>
            <person name="Degray S."/>
            <person name="Dodge S."/>
            <person name="Dooley K."/>
            <person name="Dorje P."/>
            <person name="Dorjee K."/>
            <person name="Dorris L."/>
            <person name="Duffey N."/>
            <person name="Dupes A."/>
            <person name="Elkins T."/>
            <person name="Engels R."/>
            <person name="Erickson J."/>
            <person name="Farina A."/>
            <person name="Faro S."/>
            <person name="Ferreira P."/>
            <person name="Fischer H."/>
            <person name="Fitzgerald M."/>
            <person name="Foley K."/>
            <person name="Gage D."/>
            <person name="Galagan J."/>
            <person name="Gearin G."/>
            <person name="Gnerre S."/>
            <person name="Gnirke A."/>
            <person name="Goyette A."/>
            <person name="Graham J."/>
            <person name="Grandbois E."/>
            <person name="Gyaltsen K."/>
            <person name="Hafez N."/>
            <person name="Hagopian D."/>
            <person name="Hagos B."/>
            <person name="Hall J."/>
            <person name="Hatcher B."/>
            <person name="Heller A."/>
            <person name="Higgins H."/>
            <person name="Honan T."/>
            <person name="Horn A."/>
            <person name="Houde N."/>
            <person name="Hughes L."/>
            <person name="Hulme W."/>
            <person name="Husby E."/>
            <person name="Iliev I."/>
            <person name="Jaffe D."/>
            <person name="Jones C."/>
            <person name="Kamal M."/>
            <person name="Kamat A."/>
            <person name="Kamvysselis M."/>
            <person name="Karlsson E."/>
            <person name="Kells C."/>
            <person name="Kieu A."/>
            <person name="Kisner P."/>
            <person name="Kodira C."/>
            <person name="Kulbokas E."/>
            <person name="Labutti K."/>
            <person name="Lama D."/>
            <person name="Landers T."/>
            <person name="Leger J."/>
            <person name="Levine S."/>
            <person name="Lewis D."/>
            <person name="Lewis T."/>
            <person name="Lindblad-toh K."/>
            <person name="Liu X."/>
            <person name="Lokyitsang T."/>
            <person name="Lokyitsang Y."/>
            <person name="Lucien O."/>
            <person name="Lui A."/>
            <person name="Ma L.J."/>
            <person name="Mabbitt R."/>
            <person name="Macdonald J."/>
            <person name="Maclean C."/>
            <person name="Major J."/>
            <person name="Manning J."/>
            <person name="Marabella R."/>
            <person name="Maru K."/>
            <person name="Matthews C."/>
            <person name="Mauceli E."/>
            <person name="Mccarthy M."/>
            <person name="Mcdonough S."/>
            <person name="Mcghee T."/>
            <person name="Meldrim J."/>
            <person name="Meneus L."/>
            <person name="Mesirov J."/>
            <person name="Mihalev A."/>
            <person name="Mihova T."/>
            <person name="Mikkelsen T."/>
            <person name="Mlenga V."/>
            <person name="Moru K."/>
            <person name="Mozes J."/>
            <person name="Mulrain L."/>
            <person name="Munson G."/>
            <person name="Naylor J."/>
            <person name="Newes C."/>
            <person name="Nguyen C."/>
            <person name="Nguyen N."/>
            <person name="Nguyen T."/>
            <person name="Nicol R."/>
            <person name="Nielsen C."/>
            <person name="Nizzari M."/>
            <person name="Norbu C."/>
            <person name="Norbu N."/>
            <person name="O'donnell P."/>
            <person name="Okoawo O."/>
            <person name="O'leary S."/>
            <person name="Omotosho B."/>
            <person name="O'neill K."/>
            <person name="Osman S."/>
            <person name="Parker S."/>
            <person name="Perrin D."/>
            <person name="Phunkhang P."/>
            <person name="Piqani B."/>
            <person name="Purcell S."/>
            <person name="Rachupka T."/>
            <person name="Ramasamy U."/>
            <person name="Rameau R."/>
            <person name="Ray V."/>
            <person name="Raymond C."/>
            <person name="Retta R."/>
            <person name="Richardson S."/>
            <person name="Rise C."/>
            <person name="Rodriguez J."/>
            <person name="Rogers J."/>
            <person name="Rogov P."/>
            <person name="Rutman M."/>
            <person name="Schupbach R."/>
            <person name="Seaman C."/>
            <person name="Settipalli S."/>
            <person name="Sharpe T."/>
            <person name="Sheridan J."/>
            <person name="Sherpa N."/>
            <person name="Shi J."/>
            <person name="Smirnov S."/>
            <person name="Smith C."/>
            <person name="Sougnez C."/>
            <person name="Spencer B."/>
            <person name="Stalker J."/>
            <person name="Stange-thomann N."/>
            <person name="Stavropoulos S."/>
            <person name="Stetson K."/>
            <person name="Stone C."/>
            <person name="Stone S."/>
            <person name="Stubbs M."/>
            <person name="Talamas J."/>
            <person name="Tchuinga P."/>
            <person name="Tenzing P."/>
            <person name="Tesfaye S."/>
            <person name="Theodore J."/>
            <person name="Thoulutsang Y."/>
            <person name="Topham K."/>
            <person name="Towey S."/>
            <person name="Tsamla T."/>
            <person name="Tsomo N."/>
            <person name="Vallee D."/>
            <person name="Vassiliev H."/>
            <person name="Venkataraman V."/>
            <person name="Vinson J."/>
            <person name="Vo A."/>
            <person name="Wade C."/>
            <person name="Wang S."/>
            <person name="Wangchuk T."/>
            <person name="Wangdi T."/>
            <person name="Whittaker C."/>
            <person name="Wilkinson J."/>
            <person name="Wu Y."/>
            <person name="Wyman D."/>
            <person name="Yadav S."/>
            <person name="Yang S."/>
            <person name="Yang X."/>
            <person name="Yeager S."/>
            <person name="Yee E."/>
            <person name="Young G."/>
            <person name="Zainoun J."/>
            <person name="Zembeck L."/>
            <person name="Zimmer A."/>
            <person name="Zody M."/>
            <person name="Lander E."/>
        </authorList>
    </citation>
    <scope>NUCLEOTIDE SEQUENCE [LARGE SCALE GENOMIC DNA]</scope>
</reference>
<accession>H2Y8F7</accession>
<dbReference type="Ensembl" id="ENSCSAVT00000001628.1">
    <property type="protein sequence ID" value="ENSCSAVP00000001605.1"/>
    <property type="gene ID" value="ENSCSAVG00000000924.1"/>
</dbReference>
<organism evidence="2 3">
    <name type="scientific">Ciona savignyi</name>
    <name type="common">Pacific transparent sea squirt</name>
    <dbReference type="NCBI Taxonomy" id="51511"/>
    <lineage>
        <taxon>Eukaryota</taxon>
        <taxon>Metazoa</taxon>
        <taxon>Chordata</taxon>
        <taxon>Tunicata</taxon>
        <taxon>Ascidiacea</taxon>
        <taxon>Phlebobranchia</taxon>
        <taxon>Cionidae</taxon>
        <taxon>Ciona</taxon>
    </lineage>
</organism>
<proteinExistence type="predicted"/>
<dbReference type="Proteomes" id="UP000007875">
    <property type="component" value="Unassembled WGS sequence"/>
</dbReference>
<feature type="region of interest" description="Disordered" evidence="1">
    <location>
        <begin position="1"/>
        <end position="32"/>
    </location>
</feature>